<dbReference type="AlphaFoldDB" id="A0AAD7AXT8"/>
<comment type="caution">
    <text evidence="2">The sequence shown here is derived from an EMBL/GenBank/DDBJ whole genome shotgun (WGS) entry which is preliminary data.</text>
</comment>
<accession>A0AAD7AXT8</accession>
<protein>
    <submittedName>
        <fullName evidence="2">Uncharacterized protein</fullName>
    </submittedName>
</protein>
<keyword evidence="3" id="KW-1185">Reference proteome</keyword>
<organism evidence="2 3">
    <name type="scientific">Roridomyces roridus</name>
    <dbReference type="NCBI Taxonomy" id="1738132"/>
    <lineage>
        <taxon>Eukaryota</taxon>
        <taxon>Fungi</taxon>
        <taxon>Dikarya</taxon>
        <taxon>Basidiomycota</taxon>
        <taxon>Agaricomycotina</taxon>
        <taxon>Agaricomycetes</taxon>
        <taxon>Agaricomycetidae</taxon>
        <taxon>Agaricales</taxon>
        <taxon>Marasmiineae</taxon>
        <taxon>Mycenaceae</taxon>
        <taxon>Roridomyces</taxon>
    </lineage>
</organism>
<feature type="region of interest" description="Disordered" evidence="1">
    <location>
        <begin position="64"/>
        <end position="83"/>
    </location>
</feature>
<evidence type="ECO:0000313" key="3">
    <source>
        <dbReference type="Proteomes" id="UP001221142"/>
    </source>
</evidence>
<name>A0AAD7AXT8_9AGAR</name>
<evidence type="ECO:0000256" key="1">
    <source>
        <dbReference type="SAM" id="MobiDB-lite"/>
    </source>
</evidence>
<proteinExistence type="predicted"/>
<gene>
    <name evidence="2" type="ORF">FB45DRAFT_881718</name>
</gene>
<sequence length="337" mass="36824">MKKSRVLSLGGTAEGFRQDYVDVLAQNPPGREYLTGERGTGEYHLRKHRSRTFGTRSCLRSGASIIPNREAPPATTPPPSSTLQHGVANPCLGALCRCVWQVLTQLLVTSGTLKATGRSPLTPLYTSVPARYPPSFGTLFMLPRRPNSQNVFSLRHFHSRRRRNPTNLTYGTSLLVVLPAPRSGHLLRSVRVPTSNRCDILTYGTSPTSIPPCHQHPHPIGAPARTGSPSFSCYPICGGSYETAYEGAMEQAARSEGGFFCEDGLFRDEMIWGGGGRRICSARRSSSLLEIREGRMRRAGGEGGGIRAGVHGTWGGEEVKVWERGSESSAVKIKWYL</sequence>
<dbReference type="Proteomes" id="UP001221142">
    <property type="component" value="Unassembled WGS sequence"/>
</dbReference>
<reference evidence="2" key="1">
    <citation type="submission" date="2023-03" db="EMBL/GenBank/DDBJ databases">
        <title>Massive genome expansion in bonnet fungi (Mycena s.s.) driven by repeated elements and novel gene families across ecological guilds.</title>
        <authorList>
            <consortium name="Lawrence Berkeley National Laboratory"/>
            <person name="Harder C.B."/>
            <person name="Miyauchi S."/>
            <person name="Viragh M."/>
            <person name="Kuo A."/>
            <person name="Thoen E."/>
            <person name="Andreopoulos B."/>
            <person name="Lu D."/>
            <person name="Skrede I."/>
            <person name="Drula E."/>
            <person name="Henrissat B."/>
            <person name="Morin E."/>
            <person name="Kohler A."/>
            <person name="Barry K."/>
            <person name="LaButti K."/>
            <person name="Morin E."/>
            <person name="Salamov A."/>
            <person name="Lipzen A."/>
            <person name="Mereny Z."/>
            <person name="Hegedus B."/>
            <person name="Baldrian P."/>
            <person name="Stursova M."/>
            <person name="Weitz H."/>
            <person name="Taylor A."/>
            <person name="Grigoriev I.V."/>
            <person name="Nagy L.G."/>
            <person name="Martin F."/>
            <person name="Kauserud H."/>
        </authorList>
    </citation>
    <scope>NUCLEOTIDE SEQUENCE</scope>
    <source>
        <strain evidence="2">9284</strain>
    </source>
</reference>
<dbReference type="EMBL" id="JARKIF010000142">
    <property type="protein sequence ID" value="KAJ7603484.1"/>
    <property type="molecule type" value="Genomic_DNA"/>
</dbReference>
<evidence type="ECO:0000313" key="2">
    <source>
        <dbReference type="EMBL" id="KAJ7603484.1"/>
    </source>
</evidence>